<organism evidence="1 2">
    <name type="scientific">Parasphingorhabdus litoris</name>
    <dbReference type="NCBI Taxonomy" id="394733"/>
    <lineage>
        <taxon>Bacteria</taxon>
        <taxon>Pseudomonadati</taxon>
        <taxon>Pseudomonadota</taxon>
        <taxon>Alphaproteobacteria</taxon>
        <taxon>Sphingomonadales</taxon>
        <taxon>Sphingomonadaceae</taxon>
        <taxon>Parasphingorhabdus</taxon>
    </lineage>
</organism>
<proteinExistence type="predicted"/>
<evidence type="ECO:0000313" key="2">
    <source>
        <dbReference type="Proteomes" id="UP001500713"/>
    </source>
</evidence>
<gene>
    <name evidence="1" type="ORF">GCM10009096_16050</name>
</gene>
<reference evidence="1 2" key="1">
    <citation type="journal article" date="2019" name="Int. J. Syst. Evol. Microbiol.">
        <title>The Global Catalogue of Microorganisms (GCM) 10K type strain sequencing project: providing services to taxonomists for standard genome sequencing and annotation.</title>
        <authorList>
            <consortium name="The Broad Institute Genomics Platform"/>
            <consortium name="The Broad Institute Genome Sequencing Center for Infectious Disease"/>
            <person name="Wu L."/>
            <person name="Ma J."/>
        </authorList>
    </citation>
    <scope>NUCLEOTIDE SEQUENCE [LARGE SCALE GENOMIC DNA]</scope>
    <source>
        <strain evidence="1 2">JCM 14162</strain>
    </source>
</reference>
<evidence type="ECO:0000313" key="1">
    <source>
        <dbReference type="EMBL" id="GAA0475194.1"/>
    </source>
</evidence>
<name>A0ABN1AFG3_9SPHN</name>
<dbReference type="Proteomes" id="UP001500713">
    <property type="component" value="Unassembled WGS sequence"/>
</dbReference>
<keyword evidence="2" id="KW-1185">Reference proteome</keyword>
<comment type="caution">
    <text evidence="1">The sequence shown here is derived from an EMBL/GenBank/DDBJ whole genome shotgun (WGS) entry which is preliminary data.</text>
</comment>
<protein>
    <submittedName>
        <fullName evidence="1">Uncharacterized protein</fullName>
    </submittedName>
</protein>
<accession>A0ABN1AFG3</accession>
<dbReference type="EMBL" id="BAAAEM010000002">
    <property type="protein sequence ID" value="GAA0475194.1"/>
    <property type="molecule type" value="Genomic_DNA"/>
</dbReference>
<sequence length="63" mass="6682">MRQQIAEPLHTVEEAGEAVATGQGRLLLAIGHICSPIYRVTKTAATGAGPARKTGLRLQETIE</sequence>